<evidence type="ECO:0000313" key="7">
    <source>
        <dbReference type="EMBL" id="AXJ02302.1"/>
    </source>
</evidence>
<dbReference type="Gene3D" id="1.10.150.900">
    <property type="match status" value="1"/>
</dbReference>
<comment type="similarity">
    <text evidence="1">Belongs to the peptidase M20A family.</text>
</comment>
<evidence type="ECO:0000256" key="1">
    <source>
        <dbReference type="ARBA" id="ARBA00006247"/>
    </source>
</evidence>
<sequence>MLLFLLGSLVLLLAIMIFRTVQLSAREPDVEPSTPLPVNLDEATQRLSRAIQFKTVSQQDASMIDGDEFHKMHRFLAKAFPLVHEKLSRETVNHYSLLYRWEGKNPDLKPIMLTCHLDVVPVEPGTEADWDHPPFAGAITDEHIYGRGTMDVQSGVMAILEATEALLQQGYEPERTVYLGFGHDEEIDGEFGASEIGKLLQERGIEMEFLLDEGLPVVEELIEGIKSPVALVAVAEKGYLSLELSLTAEGGHSSVPQGTTSIARLGKALHRLENTPLPAKFDAHLTATFEAIGTGMPFYLRFVMANLWLFKGLLRRFLATIPATNAAIRTTTATTIFESGVKENLIPTLARAVVNFRIHPNDSVESVIAHVKKAIGDDAIKVEKLFGHIEPSPVSSITNTPYRQLSRAIREIFPEVAVAPSLMVGATDARHYTGISRNIYRFFPLRAEQSDLDRVHGTNERLSIQNYGEMIQFYARVIRNTTG</sequence>
<dbReference type="CDD" id="cd05674">
    <property type="entry name" value="M20_yscS"/>
    <property type="match status" value="1"/>
</dbReference>
<dbReference type="RefSeq" id="WP_114985409.1">
    <property type="nucleotide sequence ID" value="NZ_CP027806.1"/>
</dbReference>
<dbReference type="FunFam" id="3.40.630.10:FF:000027">
    <property type="entry name" value="N-fatty-acyl-amino acid synthase/hydrolase PM20D1"/>
    <property type="match status" value="1"/>
</dbReference>
<accession>A0A345UPA0</accession>
<reference evidence="7 8" key="1">
    <citation type="submission" date="2018-03" db="EMBL/GenBank/DDBJ databases">
        <title>Phenotypic and genomic properties of Cyclonatronum proteinivorum gen. nov., sp. nov., a haloalkaliphilic bacteroidete from soda lakes possessing Na+-translocating rhodopsin.</title>
        <authorList>
            <person name="Toshchakov S.V."/>
            <person name="Korzhenkov A."/>
            <person name="Samarov N.I."/>
            <person name="Kublanov I.V."/>
            <person name="Muntyan M.S."/>
            <person name="Sorokin D.Y."/>
        </authorList>
    </citation>
    <scope>NUCLEOTIDE SEQUENCE [LARGE SCALE GENOMIC DNA]</scope>
    <source>
        <strain evidence="7 8">Omega</strain>
    </source>
</reference>
<dbReference type="SUPFAM" id="SSF55031">
    <property type="entry name" value="Bacterial exopeptidase dimerisation domain"/>
    <property type="match status" value="1"/>
</dbReference>
<dbReference type="OrthoDB" id="9792335at2"/>
<dbReference type="GO" id="GO:0006520">
    <property type="term" value="P:amino acid metabolic process"/>
    <property type="evidence" value="ECO:0007669"/>
    <property type="project" value="UniProtKB-ARBA"/>
</dbReference>
<dbReference type="GO" id="GO:0016810">
    <property type="term" value="F:hydrolase activity, acting on carbon-nitrogen (but not peptide) bonds"/>
    <property type="evidence" value="ECO:0007669"/>
    <property type="project" value="UniProtKB-ARBA"/>
</dbReference>
<keyword evidence="3" id="KW-0479">Metal-binding</keyword>
<evidence type="ECO:0000256" key="5">
    <source>
        <dbReference type="ARBA" id="ARBA00022833"/>
    </source>
</evidence>
<dbReference type="PANTHER" id="PTHR45962">
    <property type="entry name" value="N-FATTY-ACYL-AMINO ACID SYNTHASE/HYDROLASE PM20D1"/>
    <property type="match status" value="1"/>
</dbReference>
<dbReference type="InterPro" id="IPR002933">
    <property type="entry name" value="Peptidase_M20"/>
</dbReference>
<dbReference type="PANTHER" id="PTHR45962:SF1">
    <property type="entry name" value="N-FATTY-ACYL-AMINO ACID SYNTHASE_HYDROLASE PM20D1"/>
    <property type="match status" value="1"/>
</dbReference>
<keyword evidence="8" id="KW-1185">Reference proteome</keyword>
<dbReference type="GO" id="GO:0006508">
    <property type="term" value="P:proteolysis"/>
    <property type="evidence" value="ECO:0007669"/>
    <property type="project" value="UniProtKB-KW"/>
</dbReference>
<evidence type="ECO:0000256" key="2">
    <source>
        <dbReference type="ARBA" id="ARBA00022670"/>
    </source>
</evidence>
<dbReference type="FunFam" id="1.10.150.900:FF:000003">
    <property type="entry name" value="N-fatty-acyl-amino acid synthase/hydrolase PM20D1"/>
    <property type="match status" value="1"/>
</dbReference>
<dbReference type="Pfam" id="PF07687">
    <property type="entry name" value="M20_dimer"/>
    <property type="match status" value="1"/>
</dbReference>
<dbReference type="AlphaFoldDB" id="A0A345UPA0"/>
<dbReference type="InterPro" id="IPR047177">
    <property type="entry name" value="Pept_M20A"/>
</dbReference>
<feature type="domain" description="Peptidase M20 dimerisation" evidence="6">
    <location>
        <begin position="234"/>
        <end position="380"/>
    </location>
</feature>
<dbReference type="Gene3D" id="3.40.630.10">
    <property type="entry name" value="Zn peptidases"/>
    <property type="match status" value="1"/>
</dbReference>
<dbReference type="Pfam" id="PF01546">
    <property type="entry name" value="Peptidase_M20"/>
    <property type="match status" value="1"/>
</dbReference>
<protein>
    <submittedName>
        <fullName evidence="7">Carboxypeptidase PM20D1</fullName>
    </submittedName>
</protein>
<evidence type="ECO:0000259" key="6">
    <source>
        <dbReference type="Pfam" id="PF07687"/>
    </source>
</evidence>
<keyword evidence="7" id="KW-0121">Carboxypeptidase</keyword>
<keyword evidence="5" id="KW-0862">Zinc</keyword>
<dbReference type="InterPro" id="IPR036264">
    <property type="entry name" value="Bact_exopeptidase_dim_dom"/>
</dbReference>
<dbReference type="GO" id="GO:0043604">
    <property type="term" value="P:amide biosynthetic process"/>
    <property type="evidence" value="ECO:0007669"/>
    <property type="project" value="UniProtKB-ARBA"/>
</dbReference>
<evidence type="ECO:0000256" key="4">
    <source>
        <dbReference type="ARBA" id="ARBA00022801"/>
    </source>
</evidence>
<dbReference type="GO" id="GO:0046872">
    <property type="term" value="F:metal ion binding"/>
    <property type="evidence" value="ECO:0007669"/>
    <property type="project" value="UniProtKB-KW"/>
</dbReference>
<keyword evidence="2" id="KW-0645">Protease</keyword>
<proteinExistence type="inferred from homology"/>
<dbReference type="Gene3D" id="3.30.70.360">
    <property type="match status" value="1"/>
</dbReference>
<keyword evidence="4" id="KW-0378">Hydrolase</keyword>
<dbReference type="NCBIfam" id="NF006113">
    <property type="entry name" value="PRK08262.1-4"/>
    <property type="match status" value="1"/>
</dbReference>
<dbReference type="GO" id="GO:0005576">
    <property type="term" value="C:extracellular region"/>
    <property type="evidence" value="ECO:0007669"/>
    <property type="project" value="UniProtKB-ARBA"/>
</dbReference>
<dbReference type="GO" id="GO:0004180">
    <property type="term" value="F:carboxypeptidase activity"/>
    <property type="evidence" value="ECO:0007669"/>
    <property type="project" value="UniProtKB-KW"/>
</dbReference>
<organism evidence="7 8">
    <name type="scientific">Cyclonatronum proteinivorum</name>
    <dbReference type="NCBI Taxonomy" id="1457365"/>
    <lineage>
        <taxon>Bacteria</taxon>
        <taxon>Pseudomonadati</taxon>
        <taxon>Balneolota</taxon>
        <taxon>Balneolia</taxon>
        <taxon>Balneolales</taxon>
        <taxon>Cyclonatronaceae</taxon>
        <taxon>Cyclonatronum</taxon>
    </lineage>
</organism>
<dbReference type="EMBL" id="CP027806">
    <property type="protein sequence ID" value="AXJ02302.1"/>
    <property type="molecule type" value="Genomic_DNA"/>
</dbReference>
<dbReference type="InterPro" id="IPR011650">
    <property type="entry name" value="Peptidase_M20_dimer"/>
</dbReference>
<name>A0A345UPA0_9BACT</name>
<dbReference type="KEGG" id="cprv:CYPRO_3067"/>
<evidence type="ECO:0000313" key="8">
    <source>
        <dbReference type="Proteomes" id="UP000254808"/>
    </source>
</evidence>
<evidence type="ECO:0000256" key="3">
    <source>
        <dbReference type="ARBA" id="ARBA00022723"/>
    </source>
</evidence>
<dbReference type="SUPFAM" id="SSF53187">
    <property type="entry name" value="Zn-dependent exopeptidases"/>
    <property type="match status" value="1"/>
</dbReference>
<dbReference type="PIRSF" id="PIRSF036696">
    <property type="entry name" value="ACY-1"/>
    <property type="match status" value="1"/>
</dbReference>
<dbReference type="Proteomes" id="UP000254808">
    <property type="component" value="Chromosome"/>
</dbReference>
<dbReference type="GO" id="GO:0006629">
    <property type="term" value="P:lipid metabolic process"/>
    <property type="evidence" value="ECO:0007669"/>
    <property type="project" value="UniProtKB-ARBA"/>
</dbReference>
<gene>
    <name evidence="7" type="ORF">CYPRO_3067</name>
</gene>